<feature type="compositionally biased region" description="Polar residues" evidence="1">
    <location>
        <begin position="1"/>
        <end position="21"/>
    </location>
</feature>
<dbReference type="EMBL" id="MU005572">
    <property type="protein sequence ID" value="KAF2689444.1"/>
    <property type="molecule type" value="Genomic_DNA"/>
</dbReference>
<evidence type="ECO:0000313" key="3">
    <source>
        <dbReference type="Proteomes" id="UP000799291"/>
    </source>
</evidence>
<dbReference type="Proteomes" id="UP000799291">
    <property type="component" value="Unassembled WGS sequence"/>
</dbReference>
<reference evidence="2" key="1">
    <citation type="journal article" date="2020" name="Stud. Mycol.">
        <title>101 Dothideomycetes genomes: a test case for predicting lifestyles and emergence of pathogens.</title>
        <authorList>
            <person name="Haridas S."/>
            <person name="Albert R."/>
            <person name="Binder M."/>
            <person name="Bloem J."/>
            <person name="Labutti K."/>
            <person name="Salamov A."/>
            <person name="Andreopoulos B."/>
            <person name="Baker S."/>
            <person name="Barry K."/>
            <person name="Bills G."/>
            <person name="Bluhm B."/>
            <person name="Cannon C."/>
            <person name="Castanera R."/>
            <person name="Culley D."/>
            <person name="Daum C."/>
            <person name="Ezra D."/>
            <person name="Gonzalez J."/>
            <person name="Henrissat B."/>
            <person name="Kuo A."/>
            <person name="Liang C."/>
            <person name="Lipzen A."/>
            <person name="Lutzoni F."/>
            <person name="Magnuson J."/>
            <person name="Mondo S."/>
            <person name="Nolan M."/>
            <person name="Ohm R."/>
            <person name="Pangilinan J."/>
            <person name="Park H.-J."/>
            <person name="Ramirez L."/>
            <person name="Alfaro M."/>
            <person name="Sun H."/>
            <person name="Tritt A."/>
            <person name="Yoshinaga Y."/>
            <person name="Zwiers L.-H."/>
            <person name="Turgeon B."/>
            <person name="Goodwin S."/>
            <person name="Spatafora J."/>
            <person name="Crous P."/>
            <person name="Grigoriev I."/>
        </authorList>
    </citation>
    <scope>NUCLEOTIDE SEQUENCE</scope>
    <source>
        <strain evidence="2">CBS 122367</strain>
    </source>
</reference>
<dbReference type="AlphaFoldDB" id="A0A6G1JFU7"/>
<feature type="region of interest" description="Disordered" evidence="1">
    <location>
        <begin position="1"/>
        <end position="30"/>
    </location>
</feature>
<name>A0A6G1JFU7_9PLEO</name>
<accession>A0A6G1JFU7</accession>
<sequence>MDPSNLQKLGQSSTPCTTSRALTYENHPPTEQLKRNLLKYVQAASLYPPKSQPTNIAPPSAFLSVLIHAPIP</sequence>
<evidence type="ECO:0000313" key="2">
    <source>
        <dbReference type="EMBL" id="KAF2689444.1"/>
    </source>
</evidence>
<gene>
    <name evidence="2" type="ORF">K458DRAFT_413719</name>
</gene>
<protein>
    <submittedName>
        <fullName evidence="2">Uncharacterized protein</fullName>
    </submittedName>
</protein>
<evidence type="ECO:0000256" key="1">
    <source>
        <dbReference type="SAM" id="MobiDB-lite"/>
    </source>
</evidence>
<proteinExistence type="predicted"/>
<keyword evidence="3" id="KW-1185">Reference proteome</keyword>
<organism evidence="2 3">
    <name type="scientific">Lentithecium fluviatile CBS 122367</name>
    <dbReference type="NCBI Taxonomy" id="1168545"/>
    <lineage>
        <taxon>Eukaryota</taxon>
        <taxon>Fungi</taxon>
        <taxon>Dikarya</taxon>
        <taxon>Ascomycota</taxon>
        <taxon>Pezizomycotina</taxon>
        <taxon>Dothideomycetes</taxon>
        <taxon>Pleosporomycetidae</taxon>
        <taxon>Pleosporales</taxon>
        <taxon>Massarineae</taxon>
        <taxon>Lentitheciaceae</taxon>
        <taxon>Lentithecium</taxon>
    </lineage>
</organism>